<evidence type="ECO:0000313" key="11">
    <source>
        <dbReference type="EMBL" id="ADJ25039.1"/>
    </source>
</evidence>
<evidence type="ECO:0000256" key="4">
    <source>
        <dbReference type="ARBA" id="ARBA00022723"/>
    </source>
</evidence>
<dbReference type="PROSITE" id="PS00705">
    <property type="entry name" value="PROK_CO2_ANHYDRASE_2"/>
    <property type="match status" value="1"/>
</dbReference>
<dbReference type="eggNOG" id="COG0288">
    <property type="taxonomic scope" value="Bacteria"/>
</dbReference>
<dbReference type="EC" id="4.2.1.1" evidence="2 10"/>
<dbReference type="STRING" id="582899.Hden_3246"/>
<dbReference type="SUPFAM" id="SSF53056">
    <property type="entry name" value="beta-carbonic anhydrase, cab"/>
    <property type="match status" value="1"/>
</dbReference>
<keyword evidence="4 9" id="KW-0479">Metal-binding</keyword>
<gene>
    <name evidence="11" type="ordered locus">Hden_3246</name>
</gene>
<dbReference type="AlphaFoldDB" id="D8JWT1"/>
<evidence type="ECO:0000256" key="3">
    <source>
        <dbReference type="ARBA" id="ARBA00014628"/>
    </source>
</evidence>
<keyword evidence="6 10" id="KW-0456">Lyase</keyword>
<dbReference type="PANTHER" id="PTHR11002:SF76">
    <property type="entry name" value="CARBONIC ANHYDRASE"/>
    <property type="match status" value="1"/>
</dbReference>
<organism evidence="11 12">
    <name type="scientific">Hyphomicrobium denitrificans (strain ATCC 51888 / DSM 1869 / NCIMB 11706 / TK 0415)</name>
    <dbReference type="NCBI Taxonomy" id="582899"/>
    <lineage>
        <taxon>Bacteria</taxon>
        <taxon>Pseudomonadati</taxon>
        <taxon>Pseudomonadota</taxon>
        <taxon>Alphaproteobacteria</taxon>
        <taxon>Hyphomicrobiales</taxon>
        <taxon>Hyphomicrobiaceae</taxon>
        <taxon>Hyphomicrobium</taxon>
    </lineage>
</organism>
<dbReference type="Proteomes" id="UP000002033">
    <property type="component" value="Chromosome"/>
</dbReference>
<protein>
    <recommendedName>
        <fullName evidence="3 10">Carbonic anhydrase</fullName>
        <ecNumber evidence="2 10">4.2.1.1</ecNumber>
    </recommendedName>
    <alternativeName>
        <fullName evidence="7 10">Carbonate dehydratase</fullName>
    </alternativeName>
</protein>
<dbReference type="KEGG" id="hdn:Hden_3246"/>
<comment type="cofactor">
    <cofactor evidence="9">
        <name>Zn(2+)</name>
        <dbReference type="ChEBI" id="CHEBI:29105"/>
    </cofactor>
    <text evidence="9">Binds 1 zinc ion per subunit.</text>
</comment>
<evidence type="ECO:0000256" key="8">
    <source>
        <dbReference type="ARBA" id="ARBA00048348"/>
    </source>
</evidence>
<dbReference type="FunFam" id="3.40.1050.10:FF:000003">
    <property type="entry name" value="Carbonic anhydrase"/>
    <property type="match status" value="1"/>
</dbReference>
<dbReference type="InterPro" id="IPR001765">
    <property type="entry name" value="Carbonic_anhydrase"/>
</dbReference>
<evidence type="ECO:0000256" key="5">
    <source>
        <dbReference type="ARBA" id="ARBA00022833"/>
    </source>
</evidence>
<dbReference type="GO" id="GO:0015976">
    <property type="term" value="P:carbon utilization"/>
    <property type="evidence" value="ECO:0007669"/>
    <property type="project" value="InterPro"/>
</dbReference>
<dbReference type="Gene3D" id="3.40.1050.10">
    <property type="entry name" value="Carbonic anhydrase"/>
    <property type="match status" value="1"/>
</dbReference>
<dbReference type="EMBL" id="CP002083">
    <property type="protein sequence ID" value="ADJ25039.1"/>
    <property type="molecule type" value="Genomic_DNA"/>
</dbReference>
<comment type="catalytic activity">
    <reaction evidence="8 10">
        <text>hydrogencarbonate + H(+) = CO2 + H2O</text>
        <dbReference type="Rhea" id="RHEA:10748"/>
        <dbReference type="ChEBI" id="CHEBI:15377"/>
        <dbReference type="ChEBI" id="CHEBI:15378"/>
        <dbReference type="ChEBI" id="CHEBI:16526"/>
        <dbReference type="ChEBI" id="CHEBI:17544"/>
        <dbReference type="EC" id="4.2.1.1"/>
    </reaction>
</comment>
<evidence type="ECO:0000256" key="6">
    <source>
        <dbReference type="ARBA" id="ARBA00023239"/>
    </source>
</evidence>
<dbReference type="HOGENOM" id="CLU_053879_5_3_5"/>
<evidence type="ECO:0000256" key="9">
    <source>
        <dbReference type="PIRSR" id="PIRSR601765-1"/>
    </source>
</evidence>
<dbReference type="GO" id="GO:0004089">
    <property type="term" value="F:carbonate dehydratase activity"/>
    <property type="evidence" value="ECO:0007669"/>
    <property type="project" value="UniProtKB-UniRule"/>
</dbReference>
<evidence type="ECO:0000256" key="10">
    <source>
        <dbReference type="RuleBase" id="RU003956"/>
    </source>
</evidence>
<evidence type="ECO:0000313" key="12">
    <source>
        <dbReference type="Proteomes" id="UP000002033"/>
    </source>
</evidence>
<dbReference type="OrthoDB" id="9797527at2"/>
<reference evidence="12" key="1">
    <citation type="journal article" date="2011" name="J. Bacteriol.">
        <title>Genome sequences of eight morphologically diverse alphaproteobacteria.</title>
        <authorList>
            <consortium name="US DOE Joint Genome Institute"/>
            <person name="Brown P.J."/>
            <person name="Kysela D.T."/>
            <person name="Buechlein A."/>
            <person name="Hemmerich C."/>
            <person name="Brun Y.V."/>
        </authorList>
    </citation>
    <scope>NUCLEOTIDE SEQUENCE [LARGE SCALE GENOMIC DNA]</scope>
    <source>
        <strain evidence="12">ATCC 51888 / DSM 1869 / NCIB 11706 / TK 0415</strain>
    </source>
</reference>
<feature type="binding site" evidence="9">
    <location>
        <position position="46"/>
    </location>
    <ligand>
        <name>Zn(2+)</name>
        <dbReference type="ChEBI" id="CHEBI:29105"/>
    </ligand>
</feature>
<dbReference type="InterPro" id="IPR045066">
    <property type="entry name" value="Beta_CA_cladeB"/>
</dbReference>
<dbReference type="CDD" id="cd00884">
    <property type="entry name" value="beta_CA_cladeB"/>
    <property type="match status" value="1"/>
</dbReference>
<dbReference type="InterPro" id="IPR036874">
    <property type="entry name" value="Carbonic_anhydrase_sf"/>
</dbReference>
<proteinExistence type="inferred from homology"/>
<comment type="similarity">
    <text evidence="1 10">Belongs to the beta-class carbonic anhydrase family.</text>
</comment>
<comment type="function">
    <text evidence="10">Reversible hydration of carbon dioxide.</text>
</comment>
<dbReference type="PANTHER" id="PTHR11002">
    <property type="entry name" value="CARBONIC ANHYDRASE"/>
    <property type="match status" value="1"/>
</dbReference>
<dbReference type="PROSITE" id="PS00704">
    <property type="entry name" value="PROK_CO2_ANHYDRASE_1"/>
    <property type="match status" value="1"/>
</dbReference>
<evidence type="ECO:0000256" key="2">
    <source>
        <dbReference type="ARBA" id="ARBA00012925"/>
    </source>
</evidence>
<dbReference type="GO" id="GO:0008270">
    <property type="term" value="F:zinc ion binding"/>
    <property type="evidence" value="ECO:0007669"/>
    <property type="project" value="UniProtKB-UniRule"/>
</dbReference>
<name>D8JWT1_HYPDA</name>
<keyword evidence="12" id="KW-1185">Reference proteome</keyword>
<evidence type="ECO:0000256" key="1">
    <source>
        <dbReference type="ARBA" id="ARBA00006217"/>
    </source>
</evidence>
<dbReference type="InterPro" id="IPR015892">
    <property type="entry name" value="Carbonic_anhydrase_CS"/>
</dbReference>
<dbReference type="RefSeq" id="WP_013217198.1">
    <property type="nucleotide sequence ID" value="NC_014313.1"/>
</dbReference>
<keyword evidence="5 9" id="KW-0862">Zinc</keyword>
<feature type="binding site" evidence="9">
    <location>
        <position position="44"/>
    </location>
    <ligand>
        <name>Zn(2+)</name>
        <dbReference type="ChEBI" id="CHEBI:29105"/>
    </ligand>
</feature>
<dbReference type="SMART" id="SM00947">
    <property type="entry name" value="Pro_CA"/>
    <property type="match status" value="1"/>
</dbReference>
<sequence length="212" mass="24094">MKSFPDSLSDRYRRFKFRHFTPNAAHYERLATQGQDPQTMIISCSDSRVDPETIFSAMPGELFVLRNIANLVPPYETGGNFHGVSSAIEFAILNLNLRHLIVIGHSGCGGIKAAWDEKAAVQTEAHFVSRWMSMLDEARLEVQRNHPDASPEFKQRALEQEGVMQSLKNLRTFPFVREREEKGLLQLHGAHFDIATGMLTVYDNETKKFQSL</sequence>
<dbReference type="Pfam" id="PF00484">
    <property type="entry name" value="Pro_CA"/>
    <property type="match status" value="1"/>
</dbReference>
<feature type="binding site" evidence="9">
    <location>
        <position position="108"/>
    </location>
    <ligand>
        <name>Zn(2+)</name>
        <dbReference type="ChEBI" id="CHEBI:29105"/>
    </ligand>
</feature>
<accession>D8JWT1</accession>
<evidence type="ECO:0000256" key="7">
    <source>
        <dbReference type="ARBA" id="ARBA00031969"/>
    </source>
</evidence>
<feature type="binding site" evidence="9">
    <location>
        <position position="105"/>
    </location>
    <ligand>
        <name>Zn(2+)</name>
        <dbReference type="ChEBI" id="CHEBI:29105"/>
    </ligand>
</feature>